<evidence type="ECO:0000313" key="14">
    <source>
        <dbReference type="Proteomes" id="UP000008743"/>
    </source>
</evidence>
<dbReference type="OrthoDB" id="429813at2759"/>
<dbReference type="GO" id="GO:0035336">
    <property type="term" value="P:long-chain fatty-acyl-CoA metabolic process"/>
    <property type="evidence" value="ECO:0007669"/>
    <property type="project" value="TreeGrafter"/>
</dbReference>
<dbReference type="GO" id="GO:0016020">
    <property type="term" value="C:membrane"/>
    <property type="evidence" value="ECO:0007669"/>
    <property type="project" value="UniProtKB-SubCell"/>
</dbReference>
<dbReference type="FunFam" id="3.40.50.720:FF:000143">
    <property type="entry name" value="Fatty acyl-CoA reductase"/>
    <property type="match status" value="1"/>
</dbReference>
<dbReference type="GO" id="GO:0005777">
    <property type="term" value="C:peroxisome"/>
    <property type="evidence" value="ECO:0007669"/>
    <property type="project" value="TreeGrafter"/>
</dbReference>
<evidence type="ECO:0000256" key="3">
    <source>
        <dbReference type="ARBA" id="ARBA00022516"/>
    </source>
</evidence>
<dbReference type="OMA" id="WRDAQER"/>
<evidence type="ECO:0000259" key="11">
    <source>
        <dbReference type="Pfam" id="PF03015"/>
    </source>
</evidence>
<dbReference type="InterPro" id="IPR026055">
    <property type="entry name" value="FAR"/>
</dbReference>
<evidence type="ECO:0000256" key="4">
    <source>
        <dbReference type="ARBA" id="ARBA00022692"/>
    </source>
</evidence>
<feature type="domain" description="Fatty acyl-CoA reductase C-terminal" evidence="11">
    <location>
        <begin position="440"/>
        <end position="531"/>
    </location>
</feature>
<dbReference type="AlphaFoldDB" id="A0A0D2WLB4"/>
<organism evidence="13 14">
    <name type="scientific">Capsaspora owczarzaki (strain ATCC 30864)</name>
    <dbReference type="NCBI Taxonomy" id="595528"/>
    <lineage>
        <taxon>Eukaryota</taxon>
        <taxon>Filasterea</taxon>
        <taxon>Capsaspora</taxon>
    </lineage>
</organism>
<dbReference type="EC" id="1.2.1.84" evidence="9"/>
<evidence type="ECO:0000259" key="12">
    <source>
        <dbReference type="Pfam" id="PF07993"/>
    </source>
</evidence>
<dbReference type="PhylomeDB" id="A0A0D2WLB4"/>
<sequence length="605" mass="67924">MSSQQDAGIRDFFTGRGVFITGATGFLGKVLLEKLLRSSPSCGNVYVLVRGKKDETPAQRINAVLSGELFDRLREEQPDFAAKVIPVIGDIMFPQLGLSHQDRDLIIKNVNVVLHCAATVSFNEKLRIALAMNVVAVQRLVALASSCHRIDAFVHVSTAYANCDRAEILDQVYPPVADPYKLIEATNWLDDAQLEGLTAGLLGKRPNTYTLTKSLGEYILCREGQHLPISIFRPSIVGAIAKDPLPGWTDNLNGPGGLYLACGKGVLRIMRGDEAAAADIVPVDFCASMILAIAWRTARLHERQPEHADEHLASSKGEHQRRGRRAARAKDANLRHNLLVHAPHSSEALFDIPSTFSESSVFASASSAPEPPAEPLKPTVSYVQVYHCTSGDKNPLYWAKNNEYVAGAFSRYPLEQVFRRPSFAHTNSSTQYAAWELISHTIPAYIADGASFLAGKRPRMRRIYYKLGKLMEAYNFFTSNHWRWEQTNTDALLAEMLPAERETYNFDMRTIDWRSYIEMYCIGIKKFILKEDMSRLWVARQQHQRMRAVRIACTLALLAFVLRVVFRFLRTRGFVKGSYTMLMNPFSFIMLSMKSQGMLMTGKSF</sequence>
<dbReference type="InParanoid" id="A0A0D2WLB4"/>
<evidence type="ECO:0000256" key="1">
    <source>
        <dbReference type="ARBA" id="ARBA00004141"/>
    </source>
</evidence>
<comment type="catalytic activity">
    <reaction evidence="8 9">
        <text>a long-chain fatty acyl-CoA + 2 NADPH + 2 H(+) = a long-chain primary fatty alcohol + 2 NADP(+) + CoA</text>
        <dbReference type="Rhea" id="RHEA:52716"/>
        <dbReference type="ChEBI" id="CHEBI:15378"/>
        <dbReference type="ChEBI" id="CHEBI:57287"/>
        <dbReference type="ChEBI" id="CHEBI:57783"/>
        <dbReference type="ChEBI" id="CHEBI:58349"/>
        <dbReference type="ChEBI" id="CHEBI:77396"/>
        <dbReference type="ChEBI" id="CHEBI:83139"/>
        <dbReference type="EC" id="1.2.1.84"/>
    </reaction>
</comment>
<dbReference type="Pfam" id="PF07993">
    <property type="entry name" value="NAD_binding_4"/>
    <property type="match status" value="1"/>
</dbReference>
<keyword evidence="9" id="KW-0521">NADP</keyword>
<evidence type="ECO:0000256" key="9">
    <source>
        <dbReference type="RuleBase" id="RU363097"/>
    </source>
</evidence>
<dbReference type="Gene3D" id="3.40.50.720">
    <property type="entry name" value="NAD(P)-binding Rossmann-like Domain"/>
    <property type="match status" value="1"/>
</dbReference>
<dbReference type="InterPro" id="IPR036291">
    <property type="entry name" value="NAD(P)-bd_dom_sf"/>
</dbReference>
<dbReference type="Proteomes" id="UP000008743">
    <property type="component" value="Unassembled WGS sequence"/>
</dbReference>
<evidence type="ECO:0000256" key="5">
    <source>
        <dbReference type="ARBA" id="ARBA00022989"/>
    </source>
</evidence>
<comment type="subcellular location">
    <subcellularLocation>
        <location evidence="1">Membrane</location>
        <topology evidence="1">Multi-pass membrane protein</topology>
    </subcellularLocation>
</comment>
<evidence type="ECO:0000256" key="7">
    <source>
        <dbReference type="ARBA" id="ARBA00023136"/>
    </source>
</evidence>
<dbReference type="GO" id="GO:0102965">
    <property type="term" value="F:alcohol-forming long-chain fatty acyl-CoA reductase activity"/>
    <property type="evidence" value="ECO:0007669"/>
    <property type="project" value="UniProtKB-EC"/>
</dbReference>
<evidence type="ECO:0000256" key="2">
    <source>
        <dbReference type="ARBA" id="ARBA00005928"/>
    </source>
</evidence>
<evidence type="ECO:0000256" key="10">
    <source>
        <dbReference type="SAM" id="MobiDB-lite"/>
    </source>
</evidence>
<dbReference type="CDD" id="cd05236">
    <property type="entry name" value="FAR-N_SDR_e"/>
    <property type="match status" value="1"/>
</dbReference>
<evidence type="ECO:0000313" key="13">
    <source>
        <dbReference type="EMBL" id="KJE91335.1"/>
    </source>
</evidence>
<dbReference type="SUPFAM" id="SSF51735">
    <property type="entry name" value="NAD(P)-binding Rossmann-fold domains"/>
    <property type="match status" value="1"/>
</dbReference>
<keyword evidence="9" id="KW-0560">Oxidoreductase</keyword>
<keyword evidence="6 9" id="KW-0443">Lipid metabolism</keyword>
<dbReference type="InterPro" id="IPR033640">
    <property type="entry name" value="FAR_C"/>
</dbReference>
<comment type="function">
    <text evidence="9">Catalyzes the reduction of fatty acyl-CoA to fatty alcohols.</text>
</comment>
<dbReference type="InterPro" id="IPR013120">
    <property type="entry name" value="FAR_NAD-bd"/>
</dbReference>
<dbReference type="GO" id="GO:0080019">
    <property type="term" value="F:alcohol-forming very long-chain fatty acyl-CoA reductase activity"/>
    <property type="evidence" value="ECO:0007669"/>
    <property type="project" value="InterPro"/>
</dbReference>
<evidence type="ECO:0000256" key="8">
    <source>
        <dbReference type="ARBA" id="ARBA00052530"/>
    </source>
</evidence>
<keyword evidence="14" id="KW-1185">Reference proteome</keyword>
<proteinExistence type="inferred from homology"/>
<keyword evidence="3 9" id="KW-0444">Lipid biosynthesis</keyword>
<dbReference type="EMBL" id="KE346362">
    <property type="protein sequence ID" value="KJE91335.1"/>
    <property type="molecule type" value="Genomic_DNA"/>
</dbReference>
<dbReference type="RefSeq" id="XP_004349237.1">
    <property type="nucleotide sequence ID" value="XM_004349187.2"/>
</dbReference>
<keyword evidence="7 9" id="KW-0472">Membrane</keyword>
<protein>
    <recommendedName>
        <fullName evidence="9">Fatty acyl-CoA reductase</fullName>
        <ecNumber evidence="9">1.2.1.84</ecNumber>
    </recommendedName>
</protein>
<comment type="similarity">
    <text evidence="2 9">Belongs to the fatty acyl-CoA reductase family.</text>
</comment>
<feature type="transmembrane region" description="Helical" evidence="9">
    <location>
        <begin position="548"/>
        <end position="568"/>
    </location>
</feature>
<reference evidence="14" key="1">
    <citation type="submission" date="2011-02" db="EMBL/GenBank/DDBJ databases">
        <title>The Genome Sequence of Capsaspora owczarzaki ATCC 30864.</title>
        <authorList>
            <person name="Russ C."/>
            <person name="Cuomo C."/>
            <person name="Burger G."/>
            <person name="Gray M.W."/>
            <person name="Holland P.W.H."/>
            <person name="King N."/>
            <person name="Lang F.B.F."/>
            <person name="Roger A.J."/>
            <person name="Ruiz-Trillo I."/>
            <person name="Young S.K."/>
            <person name="Zeng Q."/>
            <person name="Gargeya S."/>
            <person name="Alvarado L."/>
            <person name="Berlin A."/>
            <person name="Chapman S.B."/>
            <person name="Chen Z."/>
            <person name="Freedman E."/>
            <person name="Gellesch M."/>
            <person name="Goldberg J."/>
            <person name="Griggs A."/>
            <person name="Gujja S."/>
            <person name="Heilman E."/>
            <person name="Heiman D."/>
            <person name="Howarth C."/>
            <person name="Mehta T."/>
            <person name="Neiman D."/>
            <person name="Pearson M."/>
            <person name="Roberts A."/>
            <person name="Saif S."/>
            <person name="Shea T."/>
            <person name="Shenoy N."/>
            <person name="Sisk P."/>
            <person name="Stolte C."/>
            <person name="Sykes S."/>
            <person name="White J."/>
            <person name="Yandava C."/>
            <person name="Haas B."/>
            <person name="Nusbaum C."/>
            <person name="Birren B."/>
        </authorList>
    </citation>
    <scope>NUCLEOTIDE SEQUENCE</scope>
    <source>
        <strain evidence="14">ATCC 30864</strain>
    </source>
</reference>
<keyword evidence="5 9" id="KW-1133">Transmembrane helix</keyword>
<feature type="region of interest" description="Disordered" evidence="10">
    <location>
        <begin position="305"/>
        <end position="328"/>
    </location>
</feature>
<dbReference type="PANTHER" id="PTHR11011:SF45">
    <property type="entry name" value="FATTY ACYL-COA REDUCTASE CG8306-RELATED"/>
    <property type="match status" value="1"/>
</dbReference>
<dbReference type="eggNOG" id="KOG1221">
    <property type="taxonomic scope" value="Eukaryota"/>
</dbReference>
<feature type="compositionally biased region" description="Basic and acidic residues" evidence="10">
    <location>
        <begin position="305"/>
        <end position="320"/>
    </location>
</feature>
<dbReference type="STRING" id="595528.A0A0D2WLB4"/>
<feature type="domain" description="Thioester reductase (TE)" evidence="12">
    <location>
        <begin position="20"/>
        <end position="290"/>
    </location>
</feature>
<accession>A0A0D2WLB4</accession>
<keyword evidence="4 9" id="KW-0812">Transmembrane</keyword>
<dbReference type="PANTHER" id="PTHR11011">
    <property type="entry name" value="MALE STERILITY PROTEIN 2-RELATED"/>
    <property type="match status" value="1"/>
</dbReference>
<gene>
    <name evidence="13" type="ORF">CAOG_002487</name>
</gene>
<evidence type="ECO:0000256" key="6">
    <source>
        <dbReference type="ARBA" id="ARBA00023098"/>
    </source>
</evidence>
<dbReference type="CDD" id="cd09071">
    <property type="entry name" value="FAR_C"/>
    <property type="match status" value="1"/>
</dbReference>
<name>A0A0D2WLB4_CAPO3</name>
<feature type="transmembrane region" description="Helical" evidence="9">
    <location>
        <begin position="574"/>
        <end position="593"/>
    </location>
</feature>
<dbReference type="Pfam" id="PF03015">
    <property type="entry name" value="Sterile"/>
    <property type="match status" value="1"/>
</dbReference>